<gene>
    <name evidence="9" type="primary">LOC103180420</name>
</gene>
<dbReference type="PANTHER" id="PTHR46130">
    <property type="entry name" value="LAMGL DOMAIN-CONTAINING PROTEIN"/>
    <property type="match status" value="1"/>
</dbReference>
<dbReference type="InterPro" id="IPR058897">
    <property type="entry name" value="PAPPA_SD_C"/>
</dbReference>
<reference evidence="10" key="3">
    <citation type="journal article" date="2014" name="Nature">
        <title>Elephant shark genome provides unique insights into gnathostome evolution.</title>
        <authorList>
            <consortium name="International Elephant Shark Genome Sequencing Consortium"/>
            <person name="Venkatesh B."/>
            <person name="Lee A.P."/>
            <person name="Ravi V."/>
            <person name="Maurya A.K."/>
            <person name="Lian M.M."/>
            <person name="Swann J.B."/>
            <person name="Ohta Y."/>
            <person name="Flajnik M.F."/>
            <person name="Sutoh Y."/>
            <person name="Kasahara M."/>
            <person name="Hoon S."/>
            <person name="Gangu V."/>
            <person name="Roy S.W."/>
            <person name="Irimia M."/>
            <person name="Korzh V."/>
            <person name="Kondrychyn I."/>
            <person name="Lim Z.W."/>
            <person name="Tay B.H."/>
            <person name="Tohari S."/>
            <person name="Kong K.W."/>
            <person name="Ho S."/>
            <person name="Lorente-Galdos B."/>
            <person name="Quilez J."/>
            <person name="Marques-Bonet T."/>
            <person name="Raney B.J."/>
            <person name="Ingham P.W."/>
            <person name="Tay A."/>
            <person name="Hillier L.W."/>
            <person name="Minx P."/>
            <person name="Boehm T."/>
            <person name="Wilson R.K."/>
            <person name="Brenner S."/>
            <person name="Warren W.C."/>
        </authorList>
    </citation>
    <scope>NUCLEOTIDE SEQUENCE [LARGE SCALE GENOMIC DNA]</scope>
</reference>
<organism evidence="9 10">
    <name type="scientific">Callorhinchus milii</name>
    <name type="common">Ghost shark</name>
    <dbReference type="NCBI Taxonomy" id="7868"/>
    <lineage>
        <taxon>Eukaryota</taxon>
        <taxon>Metazoa</taxon>
        <taxon>Chordata</taxon>
        <taxon>Craniata</taxon>
        <taxon>Vertebrata</taxon>
        <taxon>Chondrichthyes</taxon>
        <taxon>Holocephali</taxon>
        <taxon>Chimaeriformes</taxon>
        <taxon>Callorhinchidae</taxon>
        <taxon>Callorhinchus</taxon>
    </lineage>
</organism>
<dbReference type="Pfam" id="PF25900">
    <property type="entry name" value="PAPPA"/>
    <property type="match status" value="1"/>
</dbReference>
<dbReference type="FunFam" id="3.40.390.10:FF:000026">
    <property type="entry name" value="Pappalysin 1"/>
    <property type="match status" value="1"/>
</dbReference>
<evidence type="ECO:0000256" key="4">
    <source>
        <dbReference type="ARBA" id="ARBA00023157"/>
    </source>
</evidence>
<dbReference type="InterPro" id="IPR011936">
    <property type="entry name" value="Myxo_disulph_rpt"/>
</dbReference>
<dbReference type="STRING" id="7868.ENSCMIP00000019124"/>
<feature type="region of interest" description="Disordered" evidence="7">
    <location>
        <begin position="642"/>
        <end position="676"/>
    </location>
</feature>
<dbReference type="Pfam" id="PF13385">
    <property type="entry name" value="Laminin_G_3"/>
    <property type="match status" value="1"/>
</dbReference>
<dbReference type="PROSITE" id="PS50923">
    <property type="entry name" value="SUSHI"/>
    <property type="match status" value="3"/>
</dbReference>
<dbReference type="NCBIfam" id="TIGR02232">
    <property type="entry name" value="myxo_disulf_rpt"/>
    <property type="match status" value="1"/>
</dbReference>
<dbReference type="FunFam" id="2.10.70.10:FF:000057">
    <property type="entry name" value="Pappalysin 1"/>
    <property type="match status" value="1"/>
</dbReference>
<reference evidence="10" key="1">
    <citation type="journal article" date="2006" name="Science">
        <title>Ancient noncoding elements conserved in the human genome.</title>
        <authorList>
            <person name="Venkatesh B."/>
            <person name="Kirkness E.F."/>
            <person name="Loh Y.H."/>
            <person name="Halpern A.L."/>
            <person name="Lee A.P."/>
            <person name="Johnson J."/>
            <person name="Dandona N."/>
            <person name="Viswanathan L.D."/>
            <person name="Tay A."/>
            <person name="Venter J.C."/>
            <person name="Strausberg R.L."/>
            <person name="Brenner S."/>
        </authorList>
    </citation>
    <scope>NUCLEOTIDE SEQUENCE [LARGE SCALE GENOMIC DNA]</scope>
</reference>
<dbReference type="InterPro" id="IPR008754">
    <property type="entry name" value="Peptidase_M43"/>
</dbReference>
<dbReference type="SMART" id="SM00004">
    <property type="entry name" value="NL"/>
    <property type="match status" value="2"/>
</dbReference>
<dbReference type="InterPro" id="IPR024079">
    <property type="entry name" value="MetalloPept_cat_dom_sf"/>
</dbReference>
<evidence type="ECO:0000256" key="1">
    <source>
        <dbReference type="ARBA" id="ARBA00008721"/>
    </source>
</evidence>
<dbReference type="InterPro" id="IPR000800">
    <property type="entry name" value="Notch_dom"/>
</dbReference>
<evidence type="ECO:0000256" key="5">
    <source>
        <dbReference type="ARBA" id="ARBA00023180"/>
    </source>
</evidence>
<sequence>TCPLPLTTMAIICLTIYWDMSPMLIRDCAFGLLKQNTLQLFMFVLNVGLYDKCSSSSRDRGWAIGIQSVSELGNRDPRFYFSLKTDRARKATTITAHETYRINQWTHLAVTYDGRRMKLYVNGAQVAISNEQVGDIFSPLTRKCKVLMLGGNFLNQNYRGNLGDFSVWSRGRTQREIIQDMRQHPPKGSDLILHDSFDDVKSHWLTVKDGSYPQTEPKHHNEWSSGTILEPSPCGQTVCDNVEVITNYNELWNFRRLKTVRYRVVNIYDDHHRKPTVTKQQIELQHRHLNEAFWRYNITWELTVLDVKNSSLRNRLILANCDISKIGNAVCDLECNHVLTGNDGGDCKHFKCFSSSKKQGDGVCNMECNADLYNFDEGDCCKPEVTDVTKTCFDPRSPHRAYLHVKELKNILKLDDGSSLNIFFANSSDEELVGVATWPWDKEALTQLGGIVLNPSFYGRIDHTHTMIHEIGHSLGLYHVFKGISEIESCNDPCMETEPSMETGDLCADTNPTPKNKQCRDPEPGNDTCGFGRFVNTPFSNFMSYADDDCTNSFTPNQVARMHCYLDLIFQSWQPPKKPPPIPVAPEIIHQTAGSVLLQWVRPVNKHFYEREVGSVCEACSEHGALVQYTYKASSPLPCDSSGHWSPREAEGPPDVEQPCENSVRTWSPDAGVDQKTIPPACPEPQGCYLELEFRHALIPDSLTIWVTFMSTEWAAHGAIHNVKLLTVSGNNISLGPQNVFCDVPITVKLSVAEEVYGIQIFTLDEHLEIDAAMLTSGAQNALCKQCQPVQYQIIRDPPFKAGRSITVLGRRFEDTDLSRLLSYQVVAVVGTDENEPSPELIHVHGAAYCGDGVIQREMGEDCDDKNKANGDGCSRFCRQEPSFKCMDEPSRCYFHDGDGVCEDFEKMTSVKDCGLYTPSGFMDQWAINVSVSHHHDQYCPGWVIIGHPAATKVCKTRTIDLPDGVSQYAWFPCLEAIHSLPFKFWLKAYFAQPMVATAVIVYLATDGSSLMNQRQESIAVQLVDTKDQNHSLGMHLLKCRNNPLIIPVMHDLSQPFYRTRAILITFHSQNVAISGVAMRSFHNFDPVTISSCQSSEMYSPAEQSCVHYSCQATECQELNLKHAELNCTGSGHYNSDQCTLTCHRGYVLHSRRDEDASKWQPETSMTVTCTDGKWSKQVTCEPVDCGIPDQYHVYPAIFSCPDGTTFGKKCTFQCRPPAQLKGTNKSLTCLDDGLWSFPEALCELMCLAPSAVPNAIFQSSHCQQERHKVGSSCKYKCKPVELMRTFKMRCTEDGSWQEGACIPVMCEALPDKFHGVHHCTNGFQFNSVCSINCSEAKDSNVVRCRKDGTWNSSLIVCSSMNGECAPPHRLNDRIRLNCTDGYGIGAECTVSCLLRQTDPVLLASNMTSDDVKYWMNPSKAKKIICTAGLKWHPAPENIHCIKTCELYIGDNYCDGGNNRAYCNYDGGDCCASTLNRKVVPFPMSCELNGDCACRDPVAQENVKGKRQRFRYSHH</sequence>
<dbReference type="Ensembl" id="ENSCMIT00000019487.1">
    <property type="protein sequence ID" value="ENSCMIP00000019124.1"/>
    <property type="gene ID" value="ENSCMIG00000008942.1"/>
</dbReference>
<dbReference type="OMA" id="KQVVCEP"/>
<keyword evidence="3" id="KW-0677">Repeat</keyword>
<dbReference type="GeneTree" id="ENSGT00940000156654"/>
<dbReference type="Pfam" id="PF05572">
    <property type="entry name" value="Peptidase_M43"/>
    <property type="match status" value="1"/>
</dbReference>
<evidence type="ECO:0000259" key="8">
    <source>
        <dbReference type="PROSITE" id="PS50923"/>
    </source>
</evidence>
<protein>
    <submittedName>
        <fullName evidence="9">Pregnancy-associated plasma protein A, pappalysin 1a</fullName>
    </submittedName>
</protein>
<dbReference type="InterPro" id="IPR013320">
    <property type="entry name" value="ConA-like_dom_sf"/>
</dbReference>
<keyword evidence="4" id="KW-1015">Disulfide bond</keyword>
<dbReference type="FunFam" id="2.10.70.10:FF:000068">
    <property type="entry name" value="Pappalysin 1"/>
    <property type="match status" value="1"/>
</dbReference>
<keyword evidence="2" id="KW-0732">Signal</keyword>
<dbReference type="CDD" id="cd00033">
    <property type="entry name" value="CCP"/>
    <property type="match status" value="3"/>
</dbReference>
<dbReference type="InterPro" id="IPR006558">
    <property type="entry name" value="LamG-like"/>
</dbReference>
<dbReference type="Proteomes" id="UP000314986">
    <property type="component" value="Unassembled WGS sequence"/>
</dbReference>
<reference evidence="9" key="4">
    <citation type="submission" date="2025-08" db="UniProtKB">
        <authorList>
            <consortium name="Ensembl"/>
        </authorList>
    </citation>
    <scope>IDENTIFICATION</scope>
</reference>
<evidence type="ECO:0000256" key="7">
    <source>
        <dbReference type="SAM" id="MobiDB-lite"/>
    </source>
</evidence>
<feature type="domain" description="Sushi" evidence="8">
    <location>
        <begin position="1114"/>
        <end position="1183"/>
    </location>
</feature>
<dbReference type="GO" id="GO:0005615">
    <property type="term" value="C:extracellular space"/>
    <property type="evidence" value="ECO:0007669"/>
    <property type="project" value="TreeGrafter"/>
</dbReference>
<name>A0A4W3IE28_CALMI</name>
<dbReference type="InterPro" id="IPR043543">
    <property type="entry name" value="PAPPA/PAPPA2"/>
</dbReference>
<dbReference type="Gene3D" id="2.10.70.10">
    <property type="entry name" value="Complement Module, domain 1"/>
    <property type="match status" value="4"/>
</dbReference>
<reference evidence="9" key="5">
    <citation type="submission" date="2025-09" db="UniProtKB">
        <authorList>
            <consortium name="Ensembl"/>
        </authorList>
    </citation>
    <scope>IDENTIFICATION</scope>
</reference>
<dbReference type="Gene3D" id="2.60.120.200">
    <property type="match status" value="1"/>
</dbReference>
<evidence type="ECO:0000256" key="2">
    <source>
        <dbReference type="ARBA" id="ARBA00022729"/>
    </source>
</evidence>
<dbReference type="GO" id="GO:0004222">
    <property type="term" value="F:metalloendopeptidase activity"/>
    <property type="evidence" value="ECO:0007669"/>
    <property type="project" value="TreeGrafter"/>
</dbReference>
<evidence type="ECO:0000313" key="10">
    <source>
        <dbReference type="Proteomes" id="UP000314986"/>
    </source>
</evidence>
<accession>A0A4W3IE28</accession>
<evidence type="ECO:0000313" key="9">
    <source>
        <dbReference type="Ensembl" id="ENSCMIP00000019124.1"/>
    </source>
</evidence>
<comment type="similarity">
    <text evidence="1">Belongs to the peptidase M43B family.</text>
</comment>
<comment type="caution">
    <text evidence="6">Lacks conserved residue(s) required for the propagation of feature annotation.</text>
</comment>
<dbReference type="InParanoid" id="A0A4W3IE28"/>
<evidence type="ECO:0000256" key="6">
    <source>
        <dbReference type="PROSITE-ProRule" id="PRU00302"/>
    </source>
</evidence>
<proteinExistence type="inferred from homology"/>
<dbReference type="SUPFAM" id="SSF49899">
    <property type="entry name" value="Concanavalin A-like lectins/glucanases"/>
    <property type="match status" value="1"/>
</dbReference>
<dbReference type="SMART" id="SM00560">
    <property type="entry name" value="LamGL"/>
    <property type="match status" value="1"/>
</dbReference>
<reference evidence="10" key="2">
    <citation type="journal article" date="2007" name="PLoS Biol.">
        <title>Survey sequencing and comparative analysis of the elephant shark (Callorhinchus milii) genome.</title>
        <authorList>
            <person name="Venkatesh B."/>
            <person name="Kirkness E.F."/>
            <person name="Loh Y.H."/>
            <person name="Halpern A.L."/>
            <person name="Lee A.P."/>
            <person name="Johnson J."/>
            <person name="Dandona N."/>
            <person name="Viswanathan L.D."/>
            <person name="Tay A."/>
            <person name="Venter J.C."/>
            <person name="Strausberg R.L."/>
            <person name="Brenner S."/>
        </authorList>
    </citation>
    <scope>NUCLEOTIDE SEQUENCE [LARGE SCALE GENOMIC DNA]</scope>
</reference>
<dbReference type="SUPFAM" id="SSF57535">
    <property type="entry name" value="Complement control module/SCR domain"/>
    <property type="match status" value="4"/>
</dbReference>
<dbReference type="SMART" id="SM00032">
    <property type="entry name" value="CCP"/>
    <property type="match status" value="4"/>
</dbReference>
<dbReference type="InterPro" id="IPR000436">
    <property type="entry name" value="Sushi_SCR_CCP_dom"/>
</dbReference>
<evidence type="ECO:0000256" key="3">
    <source>
        <dbReference type="ARBA" id="ARBA00022737"/>
    </source>
</evidence>
<dbReference type="PANTHER" id="PTHR46130:SF2">
    <property type="entry name" value="PAPPALYSIN-1"/>
    <property type="match status" value="1"/>
</dbReference>
<keyword evidence="5" id="KW-0325">Glycoprotein</keyword>
<dbReference type="SUPFAM" id="SSF55486">
    <property type="entry name" value="Metalloproteases ('zincins'), catalytic domain"/>
    <property type="match status" value="2"/>
</dbReference>
<keyword evidence="10" id="KW-1185">Reference proteome</keyword>
<dbReference type="Pfam" id="PF00084">
    <property type="entry name" value="Sushi"/>
    <property type="match status" value="1"/>
</dbReference>
<dbReference type="InterPro" id="IPR035976">
    <property type="entry name" value="Sushi/SCR/CCP_sf"/>
</dbReference>
<dbReference type="Gene3D" id="3.40.390.10">
    <property type="entry name" value="Collagenase (Catalytic Domain)"/>
    <property type="match status" value="1"/>
</dbReference>
<dbReference type="GO" id="GO:0006508">
    <property type="term" value="P:proteolysis"/>
    <property type="evidence" value="ECO:0007669"/>
    <property type="project" value="TreeGrafter"/>
</dbReference>
<feature type="domain" description="Sushi" evidence="8">
    <location>
        <begin position="1184"/>
        <end position="1245"/>
    </location>
</feature>
<dbReference type="GO" id="GO:0007166">
    <property type="term" value="P:cell surface receptor signaling pathway"/>
    <property type="evidence" value="ECO:0007669"/>
    <property type="project" value="TreeGrafter"/>
</dbReference>
<keyword evidence="6" id="KW-0768">Sushi</keyword>
<dbReference type="CDD" id="cd04275">
    <property type="entry name" value="ZnMc_pappalysin_like"/>
    <property type="match status" value="1"/>
</dbReference>
<feature type="domain" description="Sushi" evidence="8">
    <location>
        <begin position="1305"/>
        <end position="1360"/>
    </location>
</feature>